<reference evidence="10" key="1">
    <citation type="submission" date="2018-08" db="EMBL/GenBank/DDBJ databases">
        <authorList>
            <person name="Rossello M."/>
        </authorList>
    </citation>
    <scope>NUCLEOTIDE SEQUENCE [LARGE SCALE GENOMIC DNA]</scope>
    <source>
        <strain evidence="10">cv. Chinese Spring</strain>
    </source>
</reference>
<evidence type="ECO:0000256" key="1">
    <source>
        <dbReference type="ARBA" id="ARBA00004141"/>
    </source>
</evidence>
<dbReference type="GO" id="GO:0015267">
    <property type="term" value="F:channel activity"/>
    <property type="evidence" value="ECO:0007669"/>
    <property type="project" value="InterPro"/>
</dbReference>
<reference evidence="10" key="2">
    <citation type="submission" date="2018-10" db="UniProtKB">
        <authorList>
            <consortium name="EnsemblPlants"/>
        </authorList>
    </citation>
    <scope>IDENTIFICATION</scope>
</reference>
<feature type="transmembrane region" description="Helical" evidence="9">
    <location>
        <begin position="236"/>
        <end position="257"/>
    </location>
</feature>
<feature type="transmembrane region" description="Helical" evidence="9">
    <location>
        <begin position="78"/>
        <end position="102"/>
    </location>
</feature>
<dbReference type="PANTHER" id="PTHR45724">
    <property type="entry name" value="AQUAPORIN NIP2-1"/>
    <property type="match status" value="1"/>
</dbReference>
<name>A0A3B6JQ55_WHEAT</name>
<dbReference type="GO" id="GO:0016020">
    <property type="term" value="C:membrane"/>
    <property type="evidence" value="ECO:0007669"/>
    <property type="project" value="UniProtKB-SubCell"/>
</dbReference>
<dbReference type="EnsemblPlants" id="TraesCS4D02G349700.1">
    <property type="protein sequence ID" value="TraesCS4D02G349700.1"/>
    <property type="gene ID" value="TraesCS4D02G349700"/>
</dbReference>
<evidence type="ECO:0000256" key="4">
    <source>
        <dbReference type="ARBA" id="ARBA00022737"/>
    </source>
</evidence>
<sequence>MGSMIVPMEPIHHVDGNGDPPPPSSEPDSTRPRRRRPKFPNMAAVPLVKKVTAEFLGTFILMFIQVSSIIMDEQHHCVVGLMGIAVSVGLAVMVLVFSIIHISGCHLNPAVSIAMGVFGHLPPAHLVPYIVAQVLGSTAASFAGKAIYHPVNPGITTIPSVGTVEAFAVEFIITFILLFVIIAVATDPHAVKKLIAVAVGATVVMNILIAGPSTGASMNPARTIGPAIATGRYTKIWVYLVAEPLGAIAGVGSYMAIKL</sequence>
<feature type="transmembrane region" description="Helical" evidence="9">
    <location>
        <begin position="194"/>
        <end position="216"/>
    </location>
</feature>
<evidence type="ECO:0000256" key="8">
    <source>
        <dbReference type="SAM" id="MobiDB-lite"/>
    </source>
</evidence>
<keyword evidence="6 9" id="KW-0472">Membrane</keyword>
<dbReference type="Pfam" id="PF00230">
    <property type="entry name" value="MIP"/>
    <property type="match status" value="1"/>
</dbReference>
<feature type="transmembrane region" description="Helical" evidence="9">
    <location>
        <begin position="51"/>
        <end position="71"/>
    </location>
</feature>
<dbReference type="Gramene" id="TraesCS4D03G0809700.1">
    <property type="protein sequence ID" value="TraesCS4D03G0809700.1.CDS"/>
    <property type="gene ID" value="TraesCS4D03G0809700"/>
</dbReference>
<evidence type="ECO:0000256" key="7">
    <source>
        <dbReference type="RuleBase" id="RU000477"/>
    </source>
</evidence>
<dbReference type="OMA" id="MEPIHHV"/>
<dbReference type="Gramene" id="TraesKAR4D01G0364580.1">
    <property type="protein sequence ID" value="cds.TraesKAR4D01G0364580.1"/>
    <property type="gene ID" value="TraesKAR4D01G0364580"/>
</dbReference>
<evidence type="ECO:0000256" key="3">
    <source>
        <dbReference type="ARBA" id="ARBA00022692"/>
    </source>
</evidence>
<dbReference type="PANTHER" id="PTHR45724:SF55">
    <property type="entry name" value="AQUAPORIN NIP3-2"/>
    <property type="match status" value="1"/>
</dbReference>
<dbReference type="Gramene" id="TraesCLE_scaffold_018319_01G000700.1">
    <property type="protein sequence ID" value="TraesCLE_scaffold_018319_01G000700.1"/>
    <property type="gene ID" value="TraesCLE_scaffold_018319_01G000700"/>
</dbReference>
<keyword evidence="11" id="KW-1185">Reference proteome</keyword>
<dbReference type="SMR" id="A0A3B6JQ55"/>
<dbReference type="InterPro" id="IPR023271">
    <property type="entry name" value="Aquaporin-like"/>
</dbReference>
<accession>A0A3B6JQ55</accession>
<evidence type="ECO:0000256" key="9">
    <source>
        <dbReference type="SAM" id="Phobius"/>
    </source>
</evidence>
<evidence type="ECO:0000256" key="2">
    <source>
        <dbReference type="ARBA" id="ARBA00022448"/>
    </source>
</evidence>
<keyword evidence="3 7" id="KW-0812">Transmembrane</keyword>
<dbReference type="Gramene" id="TraesJAG4D03G02557250.1">
    <property type="protein sequence ID" value="TraesJAG4D03G02557250.1"/>
    <property type="gene ID" value="TraesJAG4D03G02557250"/>
</dbReference>
<comment type="subcellular location">
    <subcellularLocation>
        <location evidence="1">Membrane</location>
        <topology evidence="1">Multi-pass membrane protein</topology>
    </subcellularLocation>
</comment>
<feature type="transmembrane region" description="Helical" evidence="9">
    <location>
        <begin position="166"/>
        <end position="185"/>
    </location>
</feature>
<evidence type="ECO:0000313" key="11">
    <source>
        <dbReference type="Proteomes" id="UP000019116"/>
    </source>
</evidence>
<dbReference type="OrthoDB" id="3222at2759"/>
<dbReference type="Gramene" id="TraesCS4D02G349700.1">
    <property type="protein sequence ID" value="TraesCS4D02G349700.1"/>
    <property type="gene ID" value="TraesCS4D02G349700"/>
</dbReference>
<comment type="similarity">
    <text evidence="7">Belongs to the MIP/aquaporin (TC 1.A.8) family.</text>
</comment>
<protein>
    <submittedName>
        <fullName evidence="10">Uncharacterized protein</fullName>
    </submittedName>
</protein>
<dbReference type="SUPFAM" id="SSF81338">
    <property type="entry name" value="Aquaporin-like"/>
    <property type="match status" value="1"/>
</dbReference>
<dbReference type="InterPro" id="IPR034294">
    <property type="entry name" value="Aquaporin_transptr"/>
</dbReference>
<dbReference type="PROSITE" id="PS00221">
    <property type="entry name" value="MIP"/>
    <property type="match status" value="1"/>
</dbReference>
<evidence type="ECO:0000256" key="6">
    <source>
        <dbReference type="ARBA" id="ARBA00023136"/>
    </source>
</evidence>
<keyword evidence="2 7" id="KW-0813">Transport</keyword>
<organism evidence="10">
    <name type="scientific">Triticum aestivum</name>
    <name type="common">Wheat</name>
    <dbReference type="NCBI Taxonomy" id="4565"/>
    <lineage>
        <taxon>Eukaryota</taxon>
        <taxon>Viridiplantae</taxon>
        <taxon>Streptophyta</taxon>
        <taxon>Embryophyta</taxon>
        <taxon>Tracheophyta</taxon>
        <taxon>Spermatophyta</taxon>
        <taxon>Magnoliopsida</taxon>
        <taxon>Liliopsida</taxon>
        <taxon>Poales</taxon>
        <taxon>Poaceae</taxon>
        <taxon>BOP clade</taxon>
        <taxon>Pooideae</taxon>
        <taxon>Triticodae</taxon>
        <taxon>Triticeae</taxon>
        <taxon>Triticinae</taxon>
        <taxon>Triticum</taxon>
    </lineage>
</organism>
<keyword evidence="5 9" id="KW-1133">Transmembrane helix</keyword>
<evidence type="ECO:0000256" key="5">
    <source>
        <dbReference type="ARBA" id="ARBA00022989"/>
    </source>
</evidence>
<dbReference type="InterPro" id="IPR022357">
    <property type="entry name" value="MIP_CS"/>
</dbReference>
<keyword evidence="4" id="KW-0677">Repeat</keyword>
<feature type="region of interest" description="Disordered" evidence="8">
    <location>
        <begin position="1"/>
        <end position="37"/>
    </location>
</feature>
<dbReference type="Gramene" id="TraesCAD_scaffold_040052_01G000200.1">
    <property type="protein sequence ID" value="TraesCAD_scaffold_040052_01G000200.1"/>
    <property type="gene ID" value="TraesCAD_scaffold_040052_01G000200"/>
</dbReference>
<dbReference type="Gene3D" id="1.20.1080.10">
    <property type="entry name" value="Glycerol uptake facilitator protein"/>
    <property type="match status" value="1"/>
</dbReference>
<dbReference type="Proteomes" id="UP000019116">
    <property type="component" value="Chromosome 4D"/>
</dbReference>
<proteinExistence type="inferred from homology"/>
<dbReference type="AlphaFoldDB" id="A0A3B6JQ55"/>
<dbReference type="Gramene" id="TraesWEE_scaffold_032142_01G000200.1">
    <property type="protein sequence ID" value="TraesWEE_scaffold_032142_01G000200.1"/>
    <property type="gene ID" value="TraesWEE_scaffold_032142_01G000200"/>
</dbReference>
<dbReference type="STRING" id="4565.A0A3B6JQ55"/>
<dbReference type="PRINTS" id="PR00783">
    <property type="entry name" value="MINTRINSICP"/>
</dbReference>
<evidence type="ECO:0000313" key="10">
    <source>
        <dbReference type="EnsemblPlants" id="TraesCS4D02G349700.1"/>
    </source>
</evidence>
<dbReference type="Gramene" id="TraesROB_scaffold_026247_01G000200.1">
    <property type="protein sequence ID" value="TraesROB_scaffold_026247_01G000200.1"/>
    <property type="gene ID" value="TraesROB_scaffold_026247_01G000200"/>
</dbReference>
<dbReference type="InterPro" id="IPR000425">
    <property type="entry name" value="MIP"/>
</dbReference>